<comment type="caution">
    <text evidence="2">The sequence shown here is derived from an EMBL/GenBank/DDBJ whole genome shotgun (WGS) entry which is preliminary data.</text>
</comment>
<feature type="non-terminal residue" evidence="2">
    <location>
        <position position="1"/>
    </location>
</feature>
<organism evidence="2 3">
    <name type="scientific">Protopolystoma xenopodis</name>
    <dbReference type="NCBI Taxonomy" id="117903"/>
    <lineage>
        <taxon>Eukaryota</taxon>
        <taxon>Metazoa</taxon>
        <taxon>Spiralia</taxon>
        <taxon>Lophotrochozoa</taxon>
        <taxon>Platyhelminthes</taxon>
        <taxon>Monogenea</taxon>
        <taxon>Polyopisthocotylea</taxon>
        <taxon>Polystomatidea</taxon>
        <taxon>Polystomatidae</taxon>
        <taxon>Protopolystoma</taxon>
    </lineage>
</organism>
<dbReference type="InterPro" id="IPR015943">
    <property type="entry name" value="WD40/YVTN_repeat-like_dom_sf"/>
</dbReference>
<sequence length="89" mass="9881">RFGDGLFLGSQSGLVAWFNVEEEGLPVDLFHHQTTSIRRLEHTRDGARLLVCSEWGEPATLVANLQETSTETSSSSGLTHWQAVTDQHM</sequence>
<reference evidence="2" key="1">
    <citation type="submission" date="2018-11" db="EMBL/GenBank/DDBJ databases">
        <authorList>
            <consortium name="Pathogen Informatics"/>
        </authorList>
    </citation>
    <scope>NUCLEOTIDE SEQUENCE</scope>
</reference>
<dbReference type="Gene3D" id="2.130.10.10">
    <property type="entry name" value="YVTN repeat-like/Quinoprotein amine dehydrogenase"/>
    <property type="match status" value="1"/>
</dbReference>
<gene>
    <name evidence="2" type="ORF">PXEA_LOCUS22173</name>
</gene>
<evidence type="ECO:0000313" key="2">
    <source>
        <dbReference type="EMBL" id="VEL28733.1"/>
    </source>
</evidence>
<accession>A0A3S5AUH9</accession>
<dbReference type="Proteomes" id="UP000784294">
    <property type="component" value="Unassembled WGS sequence"/>
</dbReference>
<dbReference type="EMBL" id="CAAALY010097312">
    <property type="protein sequence ID" value="VEL28733.1"/>
    <property type="molecule type" value="Genomic_DNA"/>
</dbReference>
<evidence type="ECO:0000313" key="3">
    <source>
        <dbReference type="Proteomes" id="UP000784294"/>
    </source>
</evidence>
<name>A0A3S5AUH9_9PLAT</name>
<keyword evidence="3" id="KW-1185">Reference proteome</keyword>
<dbReference type="OrthoDB" id="27563at2759"/>
<feature type="region of interest" description="Disordered" evidence="1">
    <location>
        <begin position="68"/>
        <end position="89"/>
    </location>
</feature>
<evidence type="ECO:0000256" key="1">
    <source>
        <dbReference type="SAM" id="MobiDB-lite"/>
    </source>
</evidence>
<protein>
    <submittedName>
        <fullName evidence="2">Uncharacterized protein</fullName>
    </submittedName>
</protein>
<feature type="compositionally biased region" description="Polar residues" evidence="1">
    <location>
        <begin position="77"/>
        <end position="89"/>
    </location>
</feature>
<proteinExistence type="predicted"/>
<dbReference type="AlphaFoldDB" id="A0A3S5AUH9"/>